<dbReference type="CDD" id="cd00082">
    <property type="entry name" value="HisKA"/>
    <property type="match status" value="1"/>
</dbReference>
<keyword evidence="3" id="KW-0597">Phosphoprotein</keyword>
<protein>
    <recommendedName>
        <fullName evidence="2">histidine kinase</fullName>
        <ecNumber evidence="2">2.7.13.3</ecNumber>
    </recommendedName>
</protein>
<reference evidence="7 8" key="1">
    <citation type="submission" date="2018-03" db="EMBL/GenBank/DDBJ databases">
        <title>Genomic Encyclopedia of Type Strains, Phase III (KMG-III): the genomes of soil and plant-associated and newly described type strains.</title>
        <authorList>
            <person name="Whitman W."/>
        </authorList>
    </citation>
    <scope>NUCLEOTIDE SEQUENCE [LARGE SCALE GENOMIC DNA]</scope>
    <source>
        <strain evidence="7 8">CGMCC 1.9313</strain>
    </source>
</reference>
<dbReference type="RefSeq" id="WP_106293196.1">
    <property type="nucleotide sequence ID" value="NZ_PVTH01000005.1"/>
</dbReference>
<dbReference type="InterPro" id="IPR000014">
    <property type="entry name" value="PAS"/>
</dbReference>
<dbReference type="InterPro" id="IPR052162">
    <property type="entry name" value="Sensor_kinase/Photoreceptor"/>
</dbReference>
<dbReference type="Gene3D" id="3.30.450.20">
    <property type="entry name" value="PAS domain"/>
    <property type="match status" value="1"/>
</dbReference>
<dbReference type="PANTHER" id="PTHR43304:SF1">
    <property type="entry name" value="PAC DOMAIN-CONTAINING PROTEIN"/>
    <property type="match status" value="1"/>
</dbReference>
<dbReference type="InterPro" id="IPR000700">
    <property type="entry name" value="PAS-assoc_C"/>
</dbReference>
<organism evidence="7 8">
    <name type="scientific">Arcticibacter pallidicorallinus</name>
    <dbReference type="NCBI Taxonomy" id="1259464"/>
    <lineage>
        <taxon>Bacteria</taxon>
        <taxon>Pseudomonadati</taxon>
        <taxon>Bacteroidota</taxon>
        <taxon>Sphingobacteriia</taxon>
        <taxon>Sphingobacteriales</taxon>
        <taxon>Sphingobacteriaceae</taxon>
        <taxon>Arcticibacter</taxon>
    </lineage>
</organism>
<evidence type="ECO:0000256" key="4">
    <source>
        <dbReference type="ARBA" id="ARBA00022679"/>
    </source>
</evidence>
<dbReference type="EMBL" id="PVTH01000005">
    <property type="protein sequence ID" value="PRY52792.1"/>
    <property type="molecule type" value="Genomic_DNA"/>
</dbReference>
<dbReference type="Proteomes" id="UP000238034">
    <property type="component" value="Unassembled WGS sequence"/>
</dbReference>
<accession>A0A2T0U4H7</accession>
<dbReference type="InterPro" id="IPR003661">
    <property type="entry name" value="HisK_dim/P_dom"/>
</dbReference>
<name>A0A2T0U4H7_9SPHI</name>
<feature type="domain" description="PAC" evidence="6">
    <location>
        <begin position="100"/>
        <end position="154"/>
    </location>
</feature>
<evidence type="ECO:0000313" key="7">
    <source>
        <dbReference type="EMBL" id="PRY52792.1"/>
    </source>
</evidence>
<keyword evidence="5" id="KW-0418">Kinase</keyword>
<evidence type="ECO:0000256" key="3">
    <source>
        <dbReference type="ARBA" id="ARBA00022553"/>
    </source>
</evidence>
<dbReference type="InterPro" id="IPR035965">
    <property type="entry name" value="PAS-like_dom_sf"/>
</dbReference>
<dbReference type="Gene3D" id="1.10.287.130">
    <property type="match status" value="1"/>
</dbReference>
<dbReference type="Pfam" id="PF08448">
    <property type="entry name" value="PAS_4"/>
    <property type="match status" value="1"/>
</dbReference>
<evidence type="ECO:0000256" key="2">
    <source>
        <dbReference type="ARBA" id="ARBA00012438"/>
    </source>
</evidence>
<keyword evidence="4" id="KW-0808">Transferase</keyword>
<sequence length="228" mass="26360">MKLKNAANYSHKQIPTNKKQRSIYMHNFDNTIKLLENSHFFYVIIAGIDGDYDYVNKNYANAFKHISDDIVGKPYFMTMHRDDVKVCQQVASMCFRFPDQSFPATIRKHDGKGGYIVTQWEYTAMFDEEGARSGIFCMGHDITEVVVATQELEVVKTEIAEKNDLLNQIVWEQSHVLRRPLANIMGLANILNKMETDRNLKNICDMLIESSEQLDQAIRSIVRKEGRK</sequence>
<evidence type="ECO:0000256" key="5">
    <source>
        <dbReference type="ARBA" id="ARBA00022777"/>
    </source>
</evidence>
<dbReference type="SUPFAM" id="SSF47384">
    <property type="entry name" value="Homodimeric domain of signal transducing histidine kinase"/>
    <property type="match status" value="1"/>
</dbReference>
<evidence type="ECO:0000313" key="8">
    <source>
        <dbReference type="Proteomes" id="UP000238034"/>
    </source>
</evidence>
<dbReference type="InterPro" id="IPR013656">
    <property type="entry name" value="PAS_4"/>
</dbReference>
<dbReference type="NCBIfam" id="TIGR00229">
    <property type="entry name" value="sensory_box"/>
    <property type="match status" value="1"/>
</dbReference>
<dbReference type="EC" id="2.7.13.3" evidence="2"/>
<dbReference type="GO" id="GO:0000155">
    <property type="term" value="F:phosphorelay sensor kinase activity"/>
    <property type="evidence" value="ECO:0007669"/>
    <property type="project" value="InterPro"/>
</dbReference>
<dbReference type="PANTHER" id="PTHR43304">
    <property type="entry name" value="PHYTOCHROME-LIKE PROTEIN CPH1"/>
    <property type="match status" value="1"/>
</dbReference>
<comment type="catalytic activity">
    <reaction evidence="1">
        <text>ATP + protein L-histidine = ADP + protein N-phospho-L-histidine.</text>
        <dbReference type="EC" id="2.7.13.3"/>
    </reaction>
</comment>
<dbReference type="OrthoDB" id="9124519at2"/>
<keyword evidence="8" id="KW-1185">Reference proteome</keyword>
<dbReference type="PROSITE" id="PS50113">
    <property type="entry name" value="PAC"/>
    <property type="match status" value="1"/>
</dbReference>
<dbReference type="InterPro" id="IPR036097">
    <property type="entry name" value="HisK_dim/P_sf"/>
</dbReference>
<proteinExistence type="predicted"/>
<evidence type="ECO:0000259" key="6">
    <source>
        <dbReference type="PROSITE" id="PS50113"/>
    </source>
</evidence>
<evidence type="ECO:0000256" key="1">
    <source>
        <dbReference type="ARBA" id="ARBA00000085"/>
    </source>
</evidence>
<dbReference type="SUPFAM" id="SSF55785">
    <property type="entry name" value="PYP-like sensor domain (PAS domain)"/>
    <property type="match status" value="1"/>
</dbReference>
<dbReference type="CDD" id="cd00130">
    <property type="entry name" value="PAS"/>
    <property type="match status" value="1"/>
</dbReference>
<gene>
    <name evidence="7" type="ORF">B0I27_105261</name>
</gene>
<dbReference type="AlphaFoldDB" id="A0A2T0U4H7"/>
<comment type="caution">
    <text evidence="7">The sequence shown here is derived from an EMBL/GenBank/DDBJ whole genome shotgun (WGS) entry which is preliminary data.</text>
</comment>